<dbReference type="OrthoDB" id="3219854at2759"/>
<name>A0A074REE0_9AGAM</name>
<reference evidence="3 4" key="1">
    <citation type="submission" date="2013-12" db="EMBL/GenBank/DDBJ databases">
        <authorList>
            <person name="Cubeta M."/>
            <person name="Pakala S."/>
            <person name="Fedorova N."/>
            <person name="Thomas E."/>
            <person name="Dean R."/>
            <person name="Jabaji S."/>
            <person name="Neate S."/>
            <person name="Toda T."/>
            <person name="Tavantzis S."/>
            <person name="Vilgalys R."/>
            <person name="Bharathan N."/>
            <person name="Pakala S."/>
            <person name="Losada L.S."/>
            <person name="Zafar N."/>
            <person name="Nierman W."/>
        </authorList>
    </citation>
    <scope>NUCLEOTIDE SEQUENCE [LARGE SCALE GENOMIC DNA]</scope>
    <source>
        <strain evidence="3 4">123E</strain>
    </source>
</reference>
<feature type="transmembrane region" description="Helical" evidence="1">
    <location>
        <begin position="141"/>
        <end position="165"/>
    </location>
</feature>
<proteinExistence type="predicted"/>
<comment type="caution">
    <text evidence="3">The sequence shown here is derived from an EMBL/GenBank/DDBJ whole genome shotgun (WGS) entry which is preliminary data.</text>
</comment>
<keyword evidence="4" id="KW-1185">Reference proteome</keyword>
<evidence type="ECO:0000313" key="3">
    <source>
        <dbReference type="EMBL" id="KEP45511.1"/>
    </source>
</evidence>
<dbReference type="Proteomes" id="UP000027456">
    <property type="component" value="Unassembled WGS sequence"/>
</dbReference>
<accession>A0A074REE0</accession>
<feature type="domain" description="DUF6535" evidence="2">
    <location>
        <begin position="14"/>
        <end position="165"/>
    </location>
</feature>
<feature type="transmembrane region" description="Helical" evidence="1">
    <location>
        <begin position="171"/>
        <end position="194"/>
    </location>
</feature>
<evidence type="ECO:0000259" key="2">
    <source>
        <dbReference type="Pfam" id="PF20153"/>
    </source>
</evidence>
<feature type="transmembrane region" description="Helical" evidence="1">
    <location>
        <begin position="85"/>
        <end position="104"/>
    </location>
</feature>
<dbReference type="STRING" id="1423351.A0A074REE0"/>
<dbReference type="HOGENOM" id="CLU_010953_1_0_1"/>
<keyword evidence="1" id="KW-0472">Membrane</keyword>
<dbReference type="EMBL" id="AZST01001732">
    <property type="protein sequence ID" value="KEP45511.1"/>
    <property type="molecule type" value="Genomic_DNA"/>
</dbReference>
<organism evidence="3 4">
    <name type="scientific">Rhizoctonia solani 123E</name>
    <dbReference type="NCBI Taxonomy" id="1423351"/>
    <lineage>
        <taxon>Eukaryota</taxon>
        <taxon>Fungi</taxon>
        <taxon>Dikarya</taxon>
        <taxon>Basidiomycota</taxon>
        <taxon>Agaricomycotina</taxon>
        <taxon>Agaricomycetes</taxon>
        <taxon>Cantharellales</taxon>
        <taxon>Ceratobasidiaceae</taxon>
        <taxon>Rhizoctonia</taxon>
    </lineage>
</organism>
<keyword evidence="1" id="KW-1133">Transmembrane helix</keyword>
<evidence type="ECO:0000313" key="4">
    <source>
        <dbReference type="Proteomes" id="UP000027456"/>
    </source>
</evidence>
<gene>
    <name evidence="3" type="ORF">V565_265770</name>
</gene>
<sequence length="817" mass="91241">MSTFSRPANACPQAALFSAISTAFVIESYKSLKPDPADTSSQTLLTISQTLMLIVNGSQPTTFTPSSEAETLAFKPSAKAICVNVLWFLSLSLSVAVSLISMLAKEWCLEFMAGRTGPFGAQARRRQQRWDGLVRWRMKEVIMILPSLIHSSLLSFAIGLCVFLWDVHFGVAIPVVAVTALAASAYLSCTIVPLRYDFCPYGTVLSRFIKQLTSIRSRPSQERPLHDEVTTSALRWMIENCETPRSVDTALQSLAAADGNLPSESLDQLNVWMTIKRRFEAMNAPEQSGEKRVEQLYKRALEAHLLTRRKVDGLNYGLNNETRKLEQLVVCVQSTISGLIHEVISDARSLDPETLAILKRCTSIGRQYFLGRLPNLHGNQTYMEEGTLAHLAEELAALLEQYLKRGLDRHPVLYCVLSASFAFVMCCNATEGNTQISANASRVLRVVRAFSPGSGWSYSGYRERSFADYLILGTLWLGISDNSPAVPASSTPFPYAGIETALETLWAGLMSTAFSDRSALNQLDNTHLTRGVLYLITNPNRFNLTAEDSATIGTILYMAWQERHPIVKIQHRQHDQSIQDISQSLATMTDVAAFTPQLLKALYTLRCYAPWDDMYLLPTPDIYVFLVKSICMTSDKDPWGNWYTHHARMNAFDVLSYSPIPKCSTQLVEQLSANDIITHLTHSLASHGHHNRVFATIQLGMLFNMSLSEPDRSSPALNILEQALLKYPGLGDSLDRQEDVAEELAIKLEESLFRPGMGINSKLEVYACRVLEVMRQHTCTPLPEKVSHVLEDIPERLRGIKSLVNLETEKLVVYLML</sequence>
<keyword evidence="1 3" id="KW-0812">Transmembrane</keyword>
<feature type="non-terminal residue" evidence="3">
    <location>
        <position position="817"/>
    </location>
</feature>
<dbReference type="InterPro" id="IPR045338">
    <property type="entry name" value="DUF6535"/>
</dbReference>
<dbReference type="Pfam" id="PF20153">
    <property type="entry name" value="DUF6535"/>
    <property type="match status" value="1"/>
</dbReference>
<evidence type="ECO:0000256" key="1">
    <source>
        <dbReference type="SAM" id="Phobius"/>
    </source>
</evidence>
<dbReference type="AlphaFoldDB" id="A0A074REE0"/>
<protein>
    <submittedName>
        <fullName evidence="3">Putative transmembrane protein</fullName>
    </submittedName>
</protein>